<evidence type="ECO:0008006" key="3">
    <source>
        <dbReference type="Google" id="ProtNLM"/>
    </source>
</evidence>
<gene>
    <name evidence="1" type="ORF">PR018_02065</name>
</gene>
<organism evidence="1 2">
    <name type="scientific">Rhizobium rhododendri</name>
    <dbReference type="NCBI Taxonomy" id="2506430"/>
    <lineage>
        <taxon>Bacteria</taxon>
        <taxon>Pseudomonadati</taxon>
        <taxon>Pseudomonadota</taxon>
        <taxon>Alphaproteobacteria</taxon>
        <taxon>Hyphomicrobiales</taxon>
        <taxon>Rhizobiaceae</taxon>
        <taxon>Rhizobium/Agrobacterium group</taxon>
        <taxon>Rhizobium</taxon>
    </lineage>
</organism>
<name>A0ABY8IJA1_9HYPH</name>
<evidence type="ECO:0000313" key="1">
    <source>
        <dbReference type="EMBL" id="WFS23336.1"/>
    </source>
</evidence>
<dbReference type="RefSeq" id="WP_142824164.1">
    <property type="nucleotide sequence ID" value="NZ_CP117267.1"/>
</dbReference>
<keyword evidence="2" id="KW-1185">Reference proteome</keyword>
<protein>
    <recommendedName>
        <fullName evidence="3">Polymer-forming cytoskeletal protein</fullName>
    </recommendedName>
</protein>
<dbReference type="EMBL" id="CP117267">
    <property type="protein sequence ID" value="WFS23336.1"/>
    <property type="molecule type" value="Genomic_DNA"/>
</dbReference>
<evidence type="ECO:0000313" key="2">
    <source>
        <dbReference type="Proteomes" id="UP000318939"/>
    </source>
</evidence>
<dbReference type="Proteomes" id="UP000318939">
    <property type="component" value="Chromosome"/>
</dbReference>
<proteinExistence type="predicted"/>
<reference evidence="1" key="2">
    <citation type="journal article" date="2023" name="MicrobiologyOpen">
        <title>Genomics of the tumorigenes clade of the family Rhizobiaceae and description of Rhizobium rhododendri sp. nov.</title>
        <authorList>
            <person name="Kuzmanovic N."/>
            <person name="diCenzo G.C."/>
            <person name="Bunk B."/>
            <person name="Sproeer C."/>
            <person name="Fruehling A."/>
            <person name="Neumann-Schaal M."/>
            <person name="Overmann J."/>
            <person name="Smalla K."/>
        </authorList>
    </citation>
    <scope>NUCLEOTIDE SEQUENCE</scope>
    <source>
        <strain evidence="1">Rho-6.2</strain>
    </source>
</reference>
<accession>A0ABY8IJA1</accession>
<reference evidence="1" key="1">
    <citation type="journal article" date="2019" name="Phytopathology">
        <title>A Novel Group of Rhizobium tumorigenes-Like Agrobacteria Associated with Crown Gall Disease of Rhododendron and Blueberry.</title>
        <authorList>
            <person name="Kuzmanovic N."/>
            <person name="Behrens P."/>
            <person name="Idczak E."/>
            <person name="Wagner S."/>
            <person name="Gotz M."/>
            <person name="Sproer C."/>
            <person name="Bunk B."/>
            <person name="Overmann J."/>
            <person name="Smalla K."/>
        </authorList>
    </citation>
    <scope>NUCLEOTIDE SEQUENCE</scope>
    <source>
        <strain evidence="1">Rho-6.2</strain>
    </source>
</reference>
<sequence>MNRHTGDFVVTGNAVIRNEISGVTYVKPGANLVSRGRLSGGLIIEAGGNAVISGEVGRNLLNEGNLVLKGHVAGKLIGQRRCCDAIRRHRSRQRSSS</sequence>